<dbReference type="EMBL" id="CAJPDT010000044">
    <property type="protein sequence ID" value="CAF9926772.1"/>
    <property type="molecule type" value="Genomic_DNA"/>
</dbReference>
<dbReference type="Proteomes" id="UP000664534">
    <property type="component" value="Unassembled WGS sequence"/>
</dbReference>
<feature type="compositionally biased region" description="Basic and acidic residues" evidence="2">
    <location>
        <begin position="277"/>
        <end position="325"/>
    </location>
</feature>
<sequence length="698" mass="78331">MWQLLRNLLAGAFGYYALSKYGPPMVEQYYFPTIEYVAGSFHAIAPQPAPPTTFVHMPTAMAAGPTSRPVGYEEIPIPGAATVTGINYGQGPFTSHQHPYHQWGHNTYGDSSSQHDYRFSSLLEWFSRIIYEASYAILLHLRQLLDNFRFQMMILTTPIISWKLLEYRNRRIIKNITNLHELEIVKKQQEVSAISVVKDLEIAALKAQTRSQKEQIDTQNALLDRTREDARLADEAKSLGEEQSKTEIVKLNSSLMAKDKTIAQRDEDLAEAIQRAETAEKSSKTLESNARKSRSDFDSALQKKENDINAHKGTSKEATKNADAARRELKDVRIQAGKDHKKITDLEIRITESAKKTAELQAQVEKANLAIIQKDRIISSLQEDKRRLTRNVHDRTAEREKHIKEGKDTKAEAITLSAELQAQVAEANRLRKVAEAKTSEQETLVAEAVKQQQLAEQRATHQEALAAEAAKKQQLAEQKAIQQEAFAAERIDAMVGEVAHALEQNDVLRATLEDFEQQREDGGADEDAPLDNQQRYEYNRSKIRRNKRADGSIRTPRHPRYTLRQQDALIEEPNAAPKEPAALSPTPALVQLGDNQDEAQSSSTTRVRCVCSFFQQGTCKFGAKCHNIHELPTGSGDTSKPPKEDAVSAQTPASVRRTSTPNQSRSVVPKPETRICAHFKRGNCRFGAKCRDSHDLSA</sequence>
<dbReference type="PROSITE" id="PS50103">
    <property type="entry name" value="ZF_C3H1"/>
    <property type="match status" value="2"/>
</dbReference>
<feature type="compositionally biased region" description="Polar residues" evidence="2">
    <location>
        <begin position="648"/>
        <end position="666"/>
    </location>
</feature>
<dbReference type="SMART" id="SM00356">
    <property type="entry name" value="ZnF_C3H1"/>
    <property type="match status" value="2"/>
</dbReference>
<feature type="region of interest" description="Disordered" evidence="2">
    <location>
        <begin position="632"/>
        <end position="670"/>
    </location>
</feature>
<feature type="region of interest" description="Disordered" evidence="2">
    <location>
        <begin position="516"/>
        <end position="557"/>
    </location>
</feature>
<dbReference type="GO" id="GO:0008270">
    <property type="term" value="F:zinc ion binding"/>
    <property type="evidence" value="ECO:0007669"/>
    <property type="project" value="UniProtKB-KW"/>
</dbReference>
<evidence type="ECO:0000259" key="3">
    <source>
        <dbReference type="PROSITE" id="PS50103"/>
    </source>
</evidence>
<name>A0A8H3FKI4_9LECA</name>
<gene>
    <name evidence="4" type="ORF">IMSHALPRED_007042</name>
</gene>
<evidence type="ECO:0000256" key="1">
    <source>
        <dbReference type="PROSITE-ProRule" id="PRU00723"/>
    </source>
</evidence>
<feature type="domain" description="C3H1-type" evidence="3">
    <location>
        <begin position="670"/>
        <end position="697"/>
    </location>
</feature>
<keyword evidence="5" id="KW-1185">Reference proteome</keyword>
<organism evidence="4 5">
    <name type="scientific">Imshaugia aleurites</name>
    <dbReference type="NCBI Taxonomy" id="172621"/>
    <lineage>
        <taxon>Eukaryota</taxon>
        <taxon>Fungi</taxon>
        <taxon>Dikarya</taxon>
        <taxon>Ascomycota</taxon>
        <taxon>Pezizomycotina</taxon>
        <taxon>Lecanoromycetes</taxon>
        <taxon>OSLEUM clade</taxon>
        <taxon>Lecanoromycetidae</taxon>
        <taxon>Lecanorales</taxon>
        <taxon>Lecanorineae</taxon>
        <taxon>Parmeliaceae</taxon>
        <taxon>Imshaugia</taxon>
    </lineage>
</organism>
<comment type="caution">
    <text evidence="4">The sequence shown here is derived from an EMBL/GenBank/DDBJ whole genome shotgun (WGS) entry which is preliminary data.</text>
</comment>
<dbReference type="InterPro" id="IPR000571">
    <property type="entry name" value="Znf_CCCH"/>
</dbReference>
<evidence type="ECO:0000313" key="5">
    <source>
        <dbReference type="Proteomes" id="UP000664534"/>
    </source>
</evidence>
<keyword evidence="1" id="KW-0479">Metal-binding</keyword>
<feature type="domain" description="C3H1-type" evidence="3">
    <location>
        <begin position="610"/>
        <end position="632"/>
    </location>
</feature>
<reference evidence="4" key="1">
    <citation type="submission" date="2021-03" db="EMBL/GenBank/DDBJ databases">
        <authorList>
            <person name="Tagirdzhanova G."/>
        </authorList>
    </citation>
    <scope>NUCLEOTIDE SEQUENCE</scope>
</reference>
<evidence type="ECO:0000256" key="2">
    <source>
        <dbReference type="SAM" id="MobiDB-lite"/>
    </source>
</evidence>
<evidence type="ECO:0000313" key="4">
    <source>
        <dbReference type="EMBL" id="CAF9926772.1"/>
    </source>
</evidence>
<feature type="region of interest" description="Disordered" evidence="2">
    <location>
        <begin position="275"/>
        <end position="325"/>
    </location>
</feature>
<proteinExistence type="predicted"/>
<keyword evidence="1" id="KW-0862">Zinc</keyword>
<protein>
    <recommendedName>
        <fullName evidence="3">C3H1-type domain-containing protein</fullName>
    </recommendedName>
</protein>
<dbReference type="OrthoDB" id="411372at2759"/>
<dbReference type="AlphaFoldDB" id="A0A8H3FKI4"/>
<dbReference type="Gene3D" id="3.30.1370.210">
    <property type="match status" value="1"/>
</dbReference>
<keyword evidence="1" id="KW-0863">Zinc-finger</keyword>
<accession>A0A8H3FKI4</accession>
<feature type="zinc finger region" description="C3H1-type" evidence="1">
    <location>
        <begin position="610"/>
        <end position="632"/>
    </location>
</feature>
<feature type="zinc finger region" description="C3H1-type" evidence="1">
    <location>
        <begin position="670"/>
        <end position="697"/>
    </location>
</feature>